<dbReference type="GeneID" id="85350884"/>
<keyword evidence="3" id="KW-1185">Reference proteome</keyword>
<proteinExistence type="predicted"/>
<dbReference type="AlphaFoldDB" id="A0AA39NAM5"/>
<dbReference type="PANTHER" id="PTHR33840:SF2">
    <property type="entry name" value="TLE1 PHOSPHOLIPASE DOMAIN-CONTAINING PROTEIN"/>
    <property type="match status" value="1"/>
</dbReference>
<dbReference type="EMBL" id="JAUEPS010000010">
    <property type="protein sequence ID" value="KAK0462093.1"/>
    <property type="molecule type" value="Genomic_DNA"/>
</dbReference>
<name>A0AA39NAM5_ARMTA</name>
<dbReference type="InterPro" id="IPR018712">
    <property type="entry name" value="Tle1-like_cat"/>
</dbReference>
<protein>
    <recommendedName>
        <fullName evidence="1">T6SS Phospholipase effector Tle1-like catalytic domain-containing protein</fullName>
    </recommendedName>
</protein>
<evidence type="ECO:0000313" key="3">
    <source>
        <dbReference type="Proteomes" id="UP001175211"/>
    </source>
</evidence>
<gene>
    <name evidence="2" type="ORF">EV420DRAFT_1266540</name>
</gene>
<comment type="caution">
    <text evidence="2">The sequence shown here is derived from an EMBL/GenBank/DDBJ whole genome shotgun (WGS) entry which is preliminary data.</text>
</comment>
<evidence type="ECO:0000313" key="2">
    <source>
        <dbReference type="EMBL" id="KAK0462093.1"/>
    </source>
</evidence>
<dbReference type="RefSeq" id="XP_060333831.1">
    <property type="nucleotide sequence ID" value="XM_060467336.1"/>
</dbReference>
<organism evidence="2 3">
    <name type="scientific">Armillaria tabescens</name>
    <name type="common">Ringless honey mushroom</name>
    <name type="synonym">Agaricus tabescens</name>
    <dbReference type="NCBI Taxonomy" id="1929756"/>
    <lineage>
        <taxon>Eukaryota</taxon>
        <taxon>Fungi</taxon>
        <taxon>Dikarya</taxon>
        <taxon>Basidiomycota</taxon>
        <taxon>Agaricomycotina</taxon>
        <taxon>Agaricomycetes</taxon>
        <taxon>Agaricomycetidae</taxon>
        <taxon>Agaricales</taxon>
        <taxon>Marasmiineae</taxon>
        <taxon>Physalacriaceae</taxon>
        <taxon>Desarmillaria</taxon>
    </lineage>
</organism>
<reference evidence="2" key="1">
    <citation type="submission" date="2023-06" db="EMBL/GenBank/DDBJ databases">
        <authorList>
            <consortium name="Lawrence Berkeley National Laboratory"/>
            <person name="Ahrendt S."/>
            <person name="Sahu N."/>
            <person name="Indic B."/>
            <person name="Wong-Bajracharya J."/>
            <person name="Merenyi Z."/>
            <person name="Ke H.-M."/>
            <person name="Monk M."/>
            <person name="Kocsube S."/>
            <person name="Drula E."/>
            <person name="Lipzen A."/>
            <person name="Balint B."/>
            <person name="Henrissat B."/>
            <person name="Andreopoulos B."/>
            <person name="Martin F.M."/>
            <person name="Harder C.B."/>
            <person name="Rigling D."/>
            <person name="Ford K.L."/>
            <person name="Foster G.D."/>
            <person name="Pangilinan J."/>
            <person name="Papanicolaou A."/>
            <person name="Barry K."/>
            <person name="LaButti K."/>
            <person name="Viragh M."/>
            <person name="Koriabine M."/>
            <person name="Yan M."/>
            <person name="Riley R."/>
            <person name="Champramary S."/>
            <person name="Plett K.L."/>
            <person name="Tsai I.J."/>
            <person name="Slot J."/>
            <person name="Sipos G."/>
            <person name="Plett J."/>
            <person name="Nagy L.G."/>
            <person name="Grigoriev I.V."/>
        </authorList>
    </citation>
    <scope>NUCLEOTIDE SEQUENCE</scope>
    <source>
        <strain evidence="2">CCBAS 213</strain>
    </source>
</reference>
<accession>A0AA39NAM5</accession>
<feature type="domain" description="T6SS Phospholipase effector Tle1-like catalytic" evidence="1">
    <location>
        <begin position="13"/>
        <end position="323"/>
    </location>
</feature>
<sequence>MSNTGSEASKQPRTLVLCFDGTASEYEKDNTNVVKLFSLLKKDDSDQQLCYYQAGIGTFFAPGVVSPLFEWVAKIADEAVAWYLNEHVMDGYRFLMQNYRAGDRICMFGFSRGAYTARALAGMLYKVGLLPRDNQEQIPFAYKLYKQDDEAGMELSTGFKHTFCRNVQIEFVGVWDTVASVGVVMGRTLPFTTSNRAIKTFRHAISLDEHRSRFRPNLFHRASPGQDQEFTTAGSTGSCTLKTPSDKLSFYRCKKFGPSNFFHPDHWRHSPVRSTSLDDEDWDPTNVLEVWFAGCHSDIGGNEPMVDPPHSIGNIPLRWMIRQVISSQCGIVFDETALSKLEVRPSLVFQPPKAHGGPGIADAVDAQQPIHDRLQDTKIWWILEIIPLRYSWQDAQGMWRSEFRWNLGRGRTIEEKQPNFHITVKERMANESLNYKPKAIWNGNEVYVE</sequence>
<evidence type="ECO:0000259" key="1">
    <source>
        <dbReference type="Pfam" id="PF09994"/>
    </source>
</evidence>
<dbReference type="Pfam" id="PF09994">
    <property type="entry name" value="T6SS_Tle1-like_cat"/>
    <property type="match status" value="1"/>
</dbReference>
<dbReference type="PANTHER" id="PTHR33840">
    <property type="match status" value="1"/>
</dbReference>
<dbReference type="Proteomes" id="UP001175211">
    <property type="component" value="Unassembled WGS sequence"/>
</dbReference>